<dbReference type="Proteomes" id="UP000470771">
    <property type="component" value="Unassembled WGS sequence"/>
</dbReference>
<evidence type="ECO:0000313" key="2">
    <source>
        <dbReference type="Proteomes" id="UP000470771"/>
    </source>
</evidence>
<dbReference type="EMBL" id="WWNE01000012">
    <property type="protein sequence ID" value="NBG67133.1"/>
    <property type="molecule type" value="Genomic_DNA"/>
</dbReference>
<evidence type="ECO:0000313" key="1">
    <source>
        <dbReference type="EMBL" id="NBG67133.1"/>
    </source>
</evidence>
<proteinExistence type="predicted"/>
<keyword evidence="2" id="KW-1185">Reference proteome</keyword>
<gene>
    <name evidence="1" type="ORF">GQN54_13470</name>
</gene>
<dbReference type="RefSeq" id="WP_160634080.1">
    <property type="nucleotide sequence ID" value="NZ_WWNE01000012.1"/>
</dbReference>
<comment type="caution">
    <text evidence="1">The sequence shown here is derived from an EMBL/GenBank/DDBJ whole genome shotgun (WGS) entry which is preliminary data.</text>
</comment>
<reference evidence="1 2" key="1">
    <citation type="submission" date="2019-12" db="EMBL/GenBank/DDBJ databases">
        <authorList>
            <person name="Zhao J."/>
        </authorList>
    </citation>
    <scope>NUCLEOTIDE SEQUENCE [LARGE SCALE GENOMIC DNA]</scope>
    <source>
        <strain evidence="1 2">S-15</strain>
    </source>
</reference>
<dbReference type="AlphaFoldDB" id="A0A6N9NME1"/>
<sequence>MKPIFITLTLLFCIHISVSGQDRKVIGTINDLSLITENDKLGIIDNHNAYVVKPDNYTKIEYDKEFDLYRCFKANGFEICFDNGQKVESDYLFTDILDFDGNGTYRVKGEKGFGYISDLTVLIPPIYDDITVEAESYFGCCMNYIVEKDKKKGLYIEGKAVLECEYDDFIKDKTYPHFIVVKDNMKGMVYPLLSDEGKIVEFLSPTYKAIELQKIQDDGNCLYLVSQEDKVGLFAVNTDSYSIEEIKSSAYFVLPPQNKKIQWSQMQLVDDVFSVPLKKQGHLIFIANQPTTYYISEKVIFNTDHFPVAIKGAKGQFQFIADFNKLVLNEVLYDEIVPLPEDIYAIEKENKWGAMFGNTLIIPLKYKTLEELKIAYENGEYW</sequence>
<accession>A0A6N9NME1</accession>
<protein>
    <recommendedName>
        <fullName evidence="3">WG repeat-containing protein</fullName>
    </recommendedName>
</protein>
<name>A0A6N9NME1_9FLAO</name>
<evidence type="ECO:0008006" key="3">
    <source>
        <dbReference type="Google" id="ProtNLM"/>
    </source>
</evidence>
<organism evidence="1 2">
    <name type="scientific">Acidiluteibacter ferrifornacis</name>
    <dbReference type="NCBI Taxonomy" id="2692424"/>
    <lineage>
        <taxon>Bacteria</taxon>
        <taxon>Pseudomonadati</taxon>
        <taxon>Bacteroidota</taxon>
        <taxon>Flavobacteriia</taxon>
        <taxon>Flavobacteriales</taxon>
        <taxon>Cryomorphaceae</taxon>
        <taxon>Acidiluteibacter</taxon>
    </lineage>
</organism>